<dbReference type="InterPro" id="IPR014116">
    <property type="entry name" value="Cyt_c_oxidase_cbb3_FixG"/>
</dbReference>
<evidence type="ECO:0000256" key="1">
    <source>
        <dbReference type="ARBA" id="ARBA00022448"/>
    </source>
</evidence>
<dbReference type="PROSITE" id="PS51379">
    <property type="entry name" value="4FE4S_FER_2"/>
    <property type="match status" value="1"/>
</dbReference>
<keyword evidence="8" id="KW-1133">Transmembrane helix</keyword>
<dbReference type="Pfam" id="PF11614">
    <property type="entry name" value="FixG_C"/>
    <property type="match status" value="1"/>
</dbReference>
<dbReference type="InterPro" id="IPR017900">
    <property type="entry name" value="4Fe4S_Fe_S_CS"/>
</dbReference>
<dbReference type="PANTHER" id="PTHR30176">
    <property type="entry name" value="FERREDOXIN-TYPE PROTEIN NAPH"/>
    <property type="match status" value="1"/>
</dbReference>
<evidence type="ECO:0000256" key="6">
    <source>
        <dbReference type="ARBA" id="ARBA00023014"/>
    </source>
</evidence>
<dbReference type="AlphaFoldDB" id="A0A545U5K7"/>
<dbReference type="EMBL" id="VHSG01000005">
    <property type="protein sequence ID" value="TQV84749.1"/>
    <property type="molecule type" value="Genomic_DNA"/>
</dbReference>
<proteinExistence type="predicted"/>
<dbReference type="GO" id="GO:0005886">
    <property type="term" value="C:plasma membrane"/>
    <property type="evidence" value="ECO:0007669"/>
    <property type="project" value="TreeGrafter"/>
</dbReference>
<dbReference type="PROSITE" id="PS00198">
    <property type="entry name" value="4FE4S_FER_1"/>
    <property type="match status" value="1"/>
</dbReference>
<feature type="transmembrane region" description="Helical" evidence="8">
    <location>
        <begin position="179"/>
        <end position="196"/>
    </location>
</feature>
<name>A0A545U5K7_9GAMM</name>
<dbReference type="InterPro" id="IPR032879">
    <property type="entry name" value="FixG_C"/>
</dbReference>
<comment type="caution">
    <text evidence="10">The sequence shown here is derived from an EMBL/GenBank/DDBJ whole genome shotgun (WGS) entry which is preliminary data.</text>
</comment>
<dbReference type="InterPro" id="IPR051684">
    <property type="entry name" value="Electron_Trans/Redox"/>
</dbReference>
<dbReference type="OrthoDB" id="9811700at2"/>
<dbReference type="Pfam" id="PF13746">
    <property type="entry name" value="Fer4_18"/>
    <property type="match status" value="1"/>
</dbReference>
<dbReference type="InterPro" id="IPR017896">
    <property type="entry name" value="4Fe4S_Fe-S-bd"/>
</dbReference>
<feature type="transmembrane region" description="Helical" evidence="8">
    <location>
        <begin position="364"/>
        <end position="382"/>
    </location>
</feature>
<keyword evidence="4" id="KW-0249">Electron transport</keyword>
<feature type="transmembrane region" description="Helical" evidence="8">
    <location>
        <begin position="216"/>
        <end position="240"/>
    </location>
</feature>
<evidence type="ECO:0000256" key="5">
    <source>
        <dbReference type="ARBA" id="ARBA00023004"/>
    </source>
</evidence>
<dbReference type="NCBIfam" id="TIGR02745">
    <property type="entry name" value="ccoG_rdxA_fixG"/>
    <property type="match status" value="1"/>
</dbReference>
<feature type="transmembrane region" description="Helical" evidence="8">
    <location>
        <begin position="107"/>
        <end position="127"/>
    </location>
</feature>
<feature type="domain" description="4Fe-4S ferredoxin-type" evidence="9">
    <location>
        <begin position="312"/>
        <end position="342"/>
    </location>
</feature>
<evidence type="ECO:0000259" key="9">
    <source>
        <dbReference type="PROSITE" id="PS51379"/>
    </source>
</evidence>
<keyword evidence="3" id="KW-0479">Metal-binding</keyword>
<dbReference type="Pfam" id="PF12801">
    <property type="entry name" value="Fer4_5"/>
    <property type="match status" value="1"/>
</dbReference>
<evidence type="ECO:0000256" key="2">
    <source>
        <dbReference type="ARBA" id="ARBA00022485"/>
    </source>
</evidence>
<keyword evidence="2" id="KW-0004">4Fe-4S</keyword>
<reference evidence="10 11" key="1">
    <citation type="submission" date="2019-06" db="EMBL/GenBank/DDBJ databases">
        <title>Whole genome sequence for Cellvibrionaceae sp. R142.</title>
        <authorList>
            <person name="Wang G."/>
        </authorList>
    </citation>
    <scope>NUCLEOTIDE SEQUENCE [LARGE SCALE GENOMIC DNA]</scope>
    <source>
        <strain evidence="10 11">R142</strain>
    </source>
</reference>
<evidence type="ECO:0000256" key="4">
    <source>
        <dbReference type="ARBA" id="ARBA00022982"/>
    </source>
</evidence>
<feature type="compositionally biased region" description="Basic and acidic residues" evidence="7">
    <location>
        <begin position="1"/>
        <end position="18"/>
    </location>
</feature>
<dbReference type="Gene3D" id="2.60.40.10">
    <property type="entry name" value="Immunoglobulins"/>
    <property type="match status" value="1"/>
</dbReference>
<keyword evidence="1" id="KW-0813">Transport</keyword>
<dbReference type="GO" id="GO:0051539">
    <property type="term" value="F:4 iron, 4 sulfur cluster binding"/>
    <property type="evidence" value="ECO:0007669"/>
    <property type="project" value="UniProtKB-KW"/>
</dbReference>
<keyword evidence="8" id="KW-0472">Membrane</keyword>
<dbReference type="SUPFAM" id="SSF54862">
    <property type="entry name" value="4Fe-4S ferredoxins"/>
    <property type="match status" value="1"/>
</dbReference>
<gene>
    <name evidence="10" type="primary">ccoG</name>
    <name evidence="10" type="ORF">FKG94_04295</name>
</gene>
<keyword evidence="11" id="KW-1185">Reference proteome</keyword>
<evidence type="ECO:0000256" key="7">
    <source>
        <dbReference type="SAM" id="MobiDB-lite"/>
    </source>
</evidence>
<evidence type="ECO:0000256" key="8">
    <source>
        <dbReference type="SAM" id="Phobius"/>
    </source>
</evidence>
<dbReference type="PANTHER" id="PTHR30176:SF3">
    <property type="entry name" value="FERREDOXIN-TYPE PROTEIN NAPH"/>
    <property type="match status" value="1"/>
</dbReference>
<dbReference type="InterPro" id="IPR013783">
    <property type="entry name" value="Ig-like_fold"/>
</dbReference>
<evidence type="ECO:0000256" key="3">
    <source>
        <dbReference type="ARBA" id="ARBA00022723"/>
    </source>
</evidence>
<feature type="region of interest" description="Disordered" evidence="7">
    <location>
        <begin position="1"/>
        <end position="23"/>
    </location>
</feature>
<keyword evidence="6" id="KW-0411">Iron-sulfur</keyword>
<accession>A0A545U5K7</accession>
<dbReference type="GO" id="GO:0046872">
    <property type="term" value="F:metal ion binding"/>
    <property type="evidence" value="ECO:0007669"/>
    <property type="project" value="UniProtKB-KW"/>
</dbReference>
<keyword evidence="8" id="KW-0812">Transmembrane</keyword>
<evidence type="ECO:0000313" key="10">
    <source>
        <dbReference type="EMBL" id="TQV84749.1"/>
    </source>
</evidence>
<dbReference type="Proteomes" id="UP000319732">
    <property type="component" value="Unassembled WGS sequence"/>
</dbReference>
<sequence>MSEKHSAKKQSADSKVESVEPAVIASDSNSQSAVHYVDLYESDHKVYTRKITGFFQKLRRYTGLPLMAAYLLIPWLVIDGRPAMLFDLPERKFHIFWMTFWPQDGMFLAWVLIISAFALFTVTVLVGRVWCGFTCPQTVWTLMFISVEHFCEGDRNQRIKLDRQPWTANKLFRKSSKHFLWFTIAFITGVTFVGYFTPIRELLLGLWPNRDPTTGFVYWDIHYAAAFWTFFFAGMTYLNAGWMREQVCKYMCPYARFQSVMYDRETLAVHYDAGRGEKRGPRKHDEDYKAAGLGDCIDCSWCVQVCPVDIDIREGLQYECINCGLCVDACDTVMDKMEYPRGLIRFTSADALETGRTRFWRPRLFGYTLVLVAMVGVFVYAVSHRLPVSVDVIRDRGARLYRVTGDQVQNVYTVKINNMDRRAHTYDIRVSGEHEYRLRGLRVVELDEGEIFTVPVRISVDRSALTSPTNEIEITVTAADDDTITATQKTSFIGPKSVNSSE</sequence>
<protein>
    <submittedName>
        <fullName evidence="10">Cytochrome c oxidase accessory protein CcoG</fullName>
    </submittedName>
</protein>
<feature type="transmembrane region" description="Helical" evidence="8">
    <location>
        <begin position="58"/>
        <end position="78"/>
    </location>
</feature>
<keyword evidence="5" id="KW-0408">Iron</keyword>
<evidence type="ECO:0000313" key="11">
    <source>
        <dbReference type="Proteomes" id="UP000319732"/>
    </source>
</evidence>
<organism evidence="10 11">
    <name type="scientific">Exilibacterium tricleocarpae</name>
    <dbReference type="NCBI Taxonomy" id="2591008"/>
    <lineage>
        <taxon>Bacteria</taxon>
        <taxon>Pseudomonadati</taxon>
        <taxon>Pseudomonadota</taxon>
        <taxon>Gammaproteobacteria</taxon>
        <taxon>Cellvibrionales</taxon>
        <taxon>Cellvibrionaceae</taxon>
        <taxon>Exilibacterium</taxon>
    </lineage>
</organism>